<dbReference type="Proteomes" id="UP000235145">
    <property type="component" value="Unassembled WGS sequence"/>
</dbReference>
<dbReference type="OrthoDB" id="677315at2759"/>
<comment type="subcellular location">
    <subcellularLocation>
        <location evidence="1">Nucleus</location>
    </subcellularLocation>
</comment>
<dbReference type="Pfam" id="PF13891">
    <property type="entry name" value="zf-C3HC3H_KANSL2"/>
    <property type="match status" value="1"/>
</dbReference>
<comment type="caution">
    <text evidence="5">The sequence shown here is derived from an EMBL/GenBank/DDBJ whole genome shotgun (WGS) entry which is preliminary data.</text>
</comment>
<keyword evidence="6" id="KW-1185">Reference proteome</keyword>
<evidence type="ECO:0000256" key="2">
    <source>
        <dbReference type="ARBA" id="ARBA00023242"/>
    </source>
</evidence>
<dbReference type="PANTHER" id="PTHR13453:SF11">
    <property type="entry name" value="KAT8 REGULATORY NSL COMPLEX SUBUNIT 2"/>
    <property type="match status" value="1"/>
</dbReference>
<evidence type="ECO:0000313" key="6">
    <source>
        <dbReference type="Proteomes" id="UP000235145"/>
    </source>
</evidence>
<dbReference type="PANTHER" id="PTHR13453">
    <property type="entry name" value="KAT8 REGULATORY NSL COMPLEX SUBUNIT 2"/>
    <property type="match status" value="1"/>
</dbReference>
<dbReference type="EMBL" id="NBSK02000006">
    <property type="protein sequence ID" value="KAJ0200477.1"/>
    <property type="molecule type" value="Genomic_DNA"/>
</dbReference>
<evidence type="ECO:0000259" key="4">
    <source>
        <dbReference type="Pfam" id="PF13891"/>
    </source>
</evidence>
<feature type="domain" description="KANL2-like probable zinc-finger" evidence="4">
    <location>
        <begin position="121"/>
        <end position="184"/>
    </location>
</feature>
<name>A0A9R1X9I3_LACSA</name>
<dbReference type="InterPro" id="IPR026316">
    <property type="entry name" value="NSL2"/>
</dbReference>
<sequence>MDPTSTHNHKNPSTSDASLKSAPEDEYLACSTYLSRQQILRRRSHHLKQLTKCYRDQYWGLMEELRVKHREYVWKFGRNPFQEEPNQDDKDNVKEEELKDAIDDGIVESGDGDGKSNGLICTSSGCTLKAMILTKFCRLHILSDPKQQLYKPCEYVSKSGQDANAICGKPALRSMVPSLCSGHFQLAQEHVIRALRKAGLDITSTTNIAPKLHVVVAEYVREIQERRRIASRVNRKKIVPKVETELTADR</sequence>
<keyword evidence="2" id="KW-0539">Nucleus</keyword>
<evidence type="ECO:0000313" key="5">
    <source>
        <dbReference type="EMBL" id="KAJ0200477.1"/>
    </source>
</evidence>
<gene>
    <name evidence="5" type="ORF">LSAT_V11C600320080</name>
</gene>
<dbReference type="InterPro" id="IPR025927">
    <property type="entry name" value="Znf_KANL2-like"/>
</dbReference>
<feature type="compositionally biased region" description="Polar residues" evidence="3">
    <location>
        <begin position="1"/>
        <end position="18"/>
    </location>
</feature>
<dbReference type="GO" id="GO:0005634">
    <property type="term" value="C:nucleus"/>
    <property type="evidence" value="ECO:0007669"/>
    <property type="project" value="UniProtKB-SubCell"/>
</dbReference>
<dbReference type="Gramene" id="rna-gnl|WGS:NBSK|LSAT_6X55141_mrna">
    <property type="protein sequence ID" value="cds-PLY66692.1"/>
    <property type="gene ID" value="gene-LSAT_6X55141"/>
</dbReference>
<evidence type="ECO:0000256" key="1">
    <source>
        <dbReference type="ARBA" id="ARBA00004123"/>
    </source>
</evidence>
<accession>A0A9R1X9I3</accession>
<reference evidence="5 6" key="1">
    <citation type="journal article" date="2017" name="Nat. Commun.">
        <title>Genome assembly with in vitro proximity ligation data and whole-genome triplication in lettuce.</title>
        <authorList>
            <person name="Reyes-Chin-Wo S."/>
            <person name="Wang Z."/>
            <person name="Yang X."/>
            <person name="Kozik A."/>
            <person name="Arikit S."/>
            <person name="Song C."/>
            <person name="Xia L."/>
            <person name="Froenicke L."/>
            <person name="Lavelle D.O."/>
            <person name="Truco M.J."/>
            <person name="Xia R."/>
            <person name="Zhu S."/>
            <person name="Xu C."/>
            <person name="Xu H."/>
            <person name="Xu X."/>
            <person name="Cox K."/>
            <person name="Korf I."/>
            <person name="Meyers B.C."/>
            <person name="Michelmore R.W."/>
        </authorList>
    </citation>
    <scope>NUCLEOTIDE SEQUENCE [LARGE SCALE GENOMIC DNA]</scope>
    <source>
        <strain evidence="6">cv. Salinas</strain>
        <tissue evidence="5">Seedlings</tissue>
    </source>
</reference>
<evidence type="ECO:0000256" key="3">
    <source>
        <dbReference type="SAM" id="MobiDB-lite"/>
    </source>
</evidence>
<dbReference type="AlphaFoldDB" id="A0A9R1X9I3"/>
<dbReference type="GO" id="GO:0044545">
    <property type="term" value="C:NSL complex"/>
    <property type="evidence" value="ECO:0000318"/>
    <property type="project" value="GO_Central"/>
</dbReference>
<protein>
    <recommendedName>
        <fullName evidence="4">KANL2-like probable zinc-finger domain-containing protein</fullName>
    </recommendedName>
</protein>
<proteinExistence type="predicted"/>
<organism evidence="5 6">
    <name type="scientific">Lactuca sativa</name>
    <name type="common">Garden lettuce</name>
    <dbReference type="NCBI Taxonomy" id="4236"/>
    <lineage>
        <taxon>Eukaryota</taxon>
        <taxon>Viridiplantae</taxon>
        <taxon>Streptophyta</taxon>
        <taxon>Embryophyta</taxon>
        <taxon>Tracheophyta</taxon>
        <taxon>Spermatophyta</taxon>
        <taxon>Magnoliopsida</taxon>
        <taxon>eudicotyledons</taxon>
        <taxon>Gunneridae</taxon>
        <taxon>Pentapetalae</taxon>
        <taxon>asterids</taxon>
        <taxon>campanulids</taxon>
        <taxon>Asterales</taxon>
        <taxon>Asteraceae</taxon>
        <taxon>Cichorioideae</taxon>
        <taxon>Cichorieae</taxon>
        <taxon>Lactucinae</taxon>
        <taxon>Lactuca</taxon>
    </lineage>
</organism>
<feature type="region of interest" description="Disordered" evidence="3">
    <location>
        <begin position="1"/>
        <end position="21"/>
    </location>
</feature>